<dbReference type="EMBL" id="CABPSA010000012">
    <property type="protein sequence ID" value="VVE55591.1"/>
    <property type="molecule type" value="Genomic_DNA"/>
</dbReference>
<organism evidence="1 2">
    <name type="scientific">Pandoraea commovens</name>
    <dbReference type="NCBI Taxonomy" id="2508289"/>
    <lineage>
        <taxon>Bacteria</taxon>
        <taxon>Pseudomonadati</taxon>
        <taxon>Pseudomonadota</taxon>
        <taxon>Betaproteobacteria</taxon>
        <taxon>Burkholderiales</taxon>
        <taxon>Burkholderiaceae</taxon>
        <taxon>Pandoraea</taxon>
    </lineage>
</organism>
<gene>
    <name evidence="1" type="ORF">PCO31010_05020</name>
</gene>
<proteinExistence type="predicted"/>
<dbReference type="Proteomes" id="UP000343335">
    <property type="component" value="Unassembled WGS sequence"/>
</dbReference>
<protein>
    <submittedName>
        <fullName evidence="1">Uncharacterized protein</fullName>
    </submittedName>
</protein>
<reference evidence="1 2" key="1">
    <citation type="submission" date="2019-08" db="EMBL/GenBank/DDBJ databases">
        <authorList>
            <person name="Peeters C."/>
        </authorList>
    </citation>
    <scope>NUCLEOTIDE SEQUENCE [LARGE SCALE GENOMIC DNA]</scope>
    <source>
        <strain evidence="1 2">LMG 31010</strain>
    </source>
</reference>
<dbReference type="AlphaFoldDB" id="A0A5E4Z2X3"/>
<name>A0A5E4Z2X3_9BURK</name>
<evidence type="ECO:0000313" key="1">
    <source>
        <dbReference type="EMBL" id="VVE55591.1"/>
    </source>
</evidence>
<accession>A0A5E4Z2X3</accession>
<evidence type="ECO:0000313" key="2">
    <source>
        <dbReference type="Proteomes" id="UP000343335"/>
    </source>
</evidence>
<sequence>MRESVGLQREWALNWAPNARHLHEMPPDIPPDIGIPMCRDAKSLAAGLSGELKIGRVQTVDLGGERCLLRVVVDDVVRHGESLRP</sequence>